<feature type="domain" description="Rhodanese" evidence="2">
    <location>
        <begin position="123"/>
        <end position="246"/>
    </location>
</feature>
<dbReference type="EMBL" id="KK107063">
    <property type="protein sequence ID" value="EZA61227.1"/>
    <property type="molecule type" value="Genomic_DNA"/>
</dbReference>
<feature type="transmembrane region" description="Helical" evidence="1">
    <location>
        <begin position="313"/>
        <end position="331"/>
    </location>
</feature>
<evidence type="ECO:0000259" key="2">
    <source>
        <dbReference type="PROSITE" id="PS50206"/>
    </source>
</evidence>
<dbReference type="GO" id="GO:0016579">
    <property type="term" value="P:protein deubiquitination"/>
    <property type="evidence" value="ECO:0007669"/>
    <property type="project" value="UniProtKB-ARBA"/>
</dbReference>
<dbReference type="SUPFAM" id="SSF140856">
    <property type="entry name" value="USP8 N-terminal domain-like"/>
    <property type="match status" value="1"/>
</dbReference>
<protein>
    <submittedName>
        <fullName evidence="3">Ubiquitin carboxyl-terminal hydrolase</fullName>
    </submittedName>
</protein>
<dbReference type="Pfam" id="PF00581">
    <property type="entry name" value="Rhodanese"/>
    <property type="match status" value="1"/>
</dbReference>
<dbReference type="Proteomes" id="UP000053097">
    <property type="component" value="Unassembled WGS sequence"/>
</dbReference>
<gene>
    <name evidence="3" type="ORF">X777_08439</name>
</gene>
<sequence length="343" mass="39910">MPNGANLGYICVNDLVKHARVNCAGKKPRSVYQRLPTMRQKFEMAKKNGNDKTAYILLKRWLDTVKWLKKTQDYKDRKSIYSTNMTVDQINEVKNILADLRQKLEIRYEHSSKKHNDAVEKMEVDRYLIIDVRQKAHYDGSKITFDKCINIPQSEIKPGELGYKFANCFHKDKQSFDLFKHRSAQHVDIIILVDWNTTQETLTTSTYLNILKDIFEKCDAGTKHKKIKIFNGSYQEWLMTYPTFTTNSNMAVPEFNDVANAQQFENPDAPCGPTRHPDAENCFIFAYWLLLYLCVLYLCLLALLHLRTFLSYFCYYLLIIICIVILFRGALTRGLPTLPSAGR</sequence>
<dbReference type="PROSITE" id="PS50206">
    <property type="entry name" value="RHODANESE_3"/>
    <property type="match status" value="1"/>
</dbReference>
<dbReference type="OrthoDB" id="292964at2759"/>
<dbReference type="AlphaFoldDB" id="A0A026WYX7"/>
<dbReference type="Pfam" id="PF08969">
    <property type="entry name" value="USP8_dimer"/>
    <property type="match status" value="1"/>
</dbReference>
<name>A0A026WYX7_OOCBI</name>
<dbReference type="SUPFAM" id="SSF52821">
    <property type="entry name" value="Rhodanese/Cell cycle control phosphatase"/>
    <property type="match status" value="1"/>
</dbReference>
<evidence type="ECO:0000313" key="3">
    <source>
        <dbReference type="EMBL" id="EZA61227.1"/>
    </source>
</evidence>
<keyword evidence="4" id="KW-1185">Reference proteome</keyword>
<reference evidence="3 4" key="1">
    <citation type="journal article" date="2014" name="Curr. Biol.">
        <title>The genome of the clonal raider ant Cerapachys biroi.</title>
        <authorList>
            <person name="Oxley P.R."/>
            <person name="Ji L."/>
            <person name="Fetter-Pruneda I."/>
            <person name="McKenzie S.K."/>
            <person name="Li C."/>
            <person name="Hu H."/>
            <person name="Zhang G."/>
            <person name="Kronauer D.J."/>
        </authorList>
    </citation>
    <scope>NUCLEOTIDE SEQUENCE [LARGE SCALE GENOMIC DNA]</scope>
</reference>
<dbReference type="GO" id="GO:0016787">
    <property type="term" value="F:hydrolase activity"/>
    <property type="evidence" value="ECO:0007669"/>
    <property type="project" value="UniProtKB-KW"/>
</dbReference>
<evidence type="ECO:0000313" key="4">
    <source>
        <dbReference type="Proteomes" id="UP000053097"/>
    </source>
</evidence>
<dbReference type="InterPro" id="IPR015063">
    <property type="entry name" value="USP8_dimer"/>
</dbReference>
<keyword evidence="3" id="KW-0378">Hydrolase</keyword>
<evidence type="ECO:0000256" key="1">
    <source>
        <dbReference type="SAM" id="Phobius"/>
    </source>
</evidence>
<feature type="transmembrane region" description="Helical" evidence="1">
    <location>
        <begin position="285"/>
        <end position="306"/>
    </location>
</feature>
<proteinExistence type="predicted"/>
<dbReference type="Gene3D" id="3.40.250.10">
    <property type="entry name" value="Rhodanese-like domain"/>
    <property type="match status" value="1"/>
</dbReference>
<dbReference type="InterPro" id="IPR001763">
    <property type="entry name" value="Rhodanese-like_dom"/>
</dbReference>
<dbReference type="InterPro" id="IPR036873">
    <property type="entry name" value="Rhodanese-like_dom_sf"/>
</dbReference>
<keyword evidence="1" id="KW-1133">Transmembrane helix</keyword>
<keyword evidence="1" id="KW-0472">Membrane</keyword>
<organism evidence="3 4">
    <name type="scientific">Ooceraea biroi</name>
    <name type="common">Clonal raider ant</name>
    <name type="synonym">Cerapachys biroi</name>
    <dbReference type="NCBI Taxonomy" id="2015173"/>
    <lineage>
        <taxon>Eukaryota</taxon>
        <taxon>Metazoa</taxon>
        <taxon>Ecdysozoa</taxon>
        <taxon>Arthropoda</taxon>
        <taxon>Hexapoda</taxon>
        <taxon>Insecta</taxon>
        <taxon>Pterygota</taxon>
        <taxon>Neoptera</taxon>
        <taxon>Endopterygota</taxon>
        <taxon>Hymenoptera</taxon>
        <taxon>Apocrita</taxon>
        <taxon>Aculeata</taxon>
        <taxon>Formicoidea</taxon>
        <taxon>Formicidae</taxon>
        <taxon>Dorylinae</taxon>
        <taxon>Ooceraea</taxon>
    </lineage>
</organism>
<keyword evidence="1" id="KW-0812">Transmembrane</keyword>
<accession>A0A026WYX7</accession>